<dbReference type="Gene3D" id="2.40.50.1020">
    <property type="entry name" value="LytTr DNA-binding domain"/>
    <property type="match status" value="1"/>
</dbReference>
<sequence>MSGEERQGLWRAWLLGIGLIASICVVNILTIRHDAPRLGTLGPAIWESSSALVTLVIFAIPAAVAVWTARTLPRWWKALPVHLAAVVIYSVLHVSGFVALRKLAYLALMGGPYQFGPLSTEFPYEFRKDLMAYGLASIIYYLSLRRSARQAVELTQSAPAVASFDIRDGARLVRVPASEILAVRSAGNYAEFLLVDGRRPLMRSSLSALERALGGHGFLRTHRSWLINPARVTGLRPEGSGDYAVELGDVEAPLSRRFPQALTALRG</sequence>
<dbReference type="InterPro" id="IPR007492">
    <property type="entry name" value="LytTR_DNA-bd_dom"/>
</dbReference>
<evidence type="ECO:0000313" key="3">
    <source>
        <dbReference type="EMBL" id="ABZ71334.1"/>
    </source>
</evidence>
<evidence type="ECO:0000259" key="2">
    <source>
        <dbReference type="PROSITE" id="PS50930"/>
    </source>
</evidence>
<dbReference type="GO" id="GO:0003677">
    <property type="term" value="F:DNA binding"/>
    <property type="evidence" value="ECO:0007669"/>
    <property type="project" value="InterPro"/>
</dbReference>
<dbReference type="OrthoDB" id="9781059at2"/>
<dbReference type="GO" id="GO:0000156">
    <property type="term" value="F:phosphorelay response regulator activity"/>
    <property type="evidence" value="ECO:0007669"/>
    <property type="project" value="InterPro"/>
</dbReference>
<reference evidence="3" key="1">
    <citation type="submission" date="2008-01" db="EMBL/GenBank/DDBJ databases">
        <title>Complete sequence of chromosome of Caulobacter sp. K31.</title>
        <authorList>
            <consortium name="US DOE Joint Genome Institute"/>
            <person name="Copeland A."/>
            <person name="Lucas S."/>
            <person name="Lapidus A."/>
            <person name="Barry K."/>
            <person name="Glavina del Rio T."/>
            <person name="Dalin E."/>
            <person name="Tice H."/>
            <person name="Pitluck S."/>
            <person name="Bruce D."/>
            <person name="Goodwin L."/>
            <person name="Thompson L.S."/>
            <person name="Brettin T."/>
            <person name="Detter J.C."/>
            <person name="Han C."/>
            <person name="Schmutz J."/>
            <person name="Larimer F."/>
            <person name="Land M."/>
            <person name="Hauser L."/>
            <person name="Kyrpides N."/>
            <person name="Kim E."/>
            <person name="Stephens C."/>
            <person name="Richardson P."/>
        </authorList>
    </citation>
    <scope>NUCLEOTIDE SEQUENCE [LARGE SCALE GENOMIC DNA]</scope>
    <source>
        <strain evidence="3">K31</strain>
    </source>
</reference>
<dbReference type="PIRSF" id="PIRSF031767">
    <property type="entry name" value="MHYE_LytTR"/>
    <property type="match status" value="1"/>
</dbReference>
<dbReference type="Pfam" id="PF04397">
    <property type="entry name" value="LytTR"/>
    <property type="match status" value="1"/>
</dbReference>
<evidence type="ECO:0000256" key="1">
    <source>
        <dbReference type="SAM" id="Phobius"/>
    </source>
</evidence>
<dbReference type="HOGENOM" id="CLU_065817_0_0_5"/>
<protein>
    <submittedName>
        <fullName evidence="3">Response regulator receiver protein</fullName>
    </submittedName>
</protein>
<name>B0T8J1_CAUSK</name>
<dbReference type="AlphaFoldDB" id="B0T8J1"/>
<gene>
    <name evidence="3" type="ordered locus">Caul_2206</name>
</gene>
<keyword evidence="1" id="KW-0812">Transmembrane</keyword>
<feature type="domain" description="HTH LytTR-type" evidence="2">
    <location>
        <begin position="164"/>
        <end position="267"/>
    </location>
</feature>
<dbReference type="PROSITE" id="PS50930">
    <property type="entry name" value="HTH_LYTTR"/>
    <property type="match status" value="1"/>
</dbReference>
<dbReference type="InterPro" id="IPR012379">
    <property type="entry name" value="LytTR_MHYE"/>
</dbReference>
<dbReference type="STRING" id="366602.Caul_2206"/>
<feature type="transmembrane region" description="Helical" evidence="1">
    <location>
        <begin position="51"/>
        <end position="69"/>
    </location>
</feature>
<dbReference type="EMBL" id="CP000927">
    <property type="protein sequence ID" value="ABZ71334.1"/>
    <property type="molecule type" value="Genomic_DNA"/>
</dbReference>
<dbReference type="SMART" id="SM00850">
    <property type="entry name" value="LytTR"/>
    <property type="match status" value="1"/>
</dbReference>
<accession>B0T8J1</accession>
<feature type="transmembrane region" description="Helical" evidence="1">
    <location>
        <begin position="12"/>
        <end position="31"/>
    </location>
</feature>
<feature type="transmembrane region" description="Helical" evidence="1">
    <location>
        <begin position="81"/>
        <end position="100"/>
    </location>
</feature>
<keyword evidence="1" id="KW-0472">Membrane</keyword>
<dbReference type="KEGG" id="cak:Caul_2206"/>
<organism evidence="3">
    <name type="scientific">Caulobacter sp. (strain K31)</name>
    <dbReference type="NCBI Taxonomy" id="366602"/>
    <lineage>
        <taxon>Bacteria</taxon>
        <taxon>Pseudomonadati</taxon>
        <taxon>Pseudomonadota</taxon>
        <taxon>Alphaproteobacteria</taxon>
        <taxon>Caulobacterales</taxon>
        <taxon>Caulobacteraceae</taxon>
        <taxon>Caulobacter</taxon>
    </lineage>
</organism>
<dbReference type="PANTHER" id="PTHR37299">
    <property type="entry name" value="TRANSCRIPTIONAL REGULATOR-RELATED"/>
    <property type="match status" value="1"/>
</dbReference>
<dbReference type="PANTHER" id="PTHR37299:SF1">
    <property type="entry name" value="STAGE 0 SPORULATION PROTEIN A HOMOLOG"/>
    <property type="match status" value="1"/>
</dbReference>
<dbReference type="eggNOG" id="COG3279">
    <property type="taxonomic scope" value="Bacteria"/>
</dbReference>
<keyword evidence="1" id="KW-1133">Transmembrane helix</keyword>
<proteinExistence type="predicted"/>
<dbReference type="InterPro" id="IPR046947">
    <property type="entry name" value="LytR-like"/>
</dbReference>